<proteinExistence type="predicted"/>
<dbReference type="AlphaFoldDB" id="A0AA38CRI7"/>
<comment type="caution">
    <text evidence="1">The sequence shown here is derived from an EMBL/GenBank/DDBJ whole genome shotgun (WGS) entry which is preliminary data.</text>
</comment>
<feature type="non-terminal residue" evidence="1">
    <location>
        <position position="94"/>
    </location>
</feature>
<name>A0AA38CRI7_TAXCH</name>
<dbReference type="EMBL" id="JAHRHJ020000008">
    <property type="protein sequence ID" value="KAH9304501.1"/>
    <property type="molecule type" value="Genomic_DNA"/>
</dbReference>
<protein>
    <submittedName>
        <fullName evidence="1">Uncharacterized protein</fullName>
    </submittedName>
</protein>
<dbReference type="InterPro" id="IPR036770">
    <property type="entry name" value="Ankyrin_rpt-contain_sf"/>
</dbReference>
<accession>A0AA38CRI7</accession>
<feature type="non-terminal residue" evidence="1">
    <location>
        <position position="1"/>
    </location>
</feature>
<dbReference type="Proteomes" id="UP000824469">
    <property type="component" value="Unassembled WGS sequence"/>
</dbReference>
<dbReference type="SUPFAM" id="SSF48403">
    <property type="entry name" value="Ankyrin repeat"/>
    <property type="match status" value="1"/>
</dbReference>
<evidence type="ECO:0000313" key="1">
    <source>
        <dbReference type="EMBL" id="KAH9304501.1"/>
    </source>
</evidence>
<evidence type="ECO:0000313" key="2">
    <source>
        <dbReference type="Proteomes" id="UP000824469"/>
    </source>
</evidence>
<reference evidence="1 2" key="1">
    <citation type="journal article" date="2021" name="Nat. Plants">
        <title>The Taxus genome provides insights into paclitaxel biosynthesis.</title>
        <authorList>
            <person name="Xiong X."/>
            <person name="Gou J."/>
            <person name="Liao Q."/>
            <person name="Li Y."/>
            <person name="Zhou Q."/>
            <person name="Bi G."/>
            <person name="Li C."/>
            <person name="Du R."/>
            <person name="Wang X."/>
            <person name="Sun T."/>
            <person name="Guo L."/>
            <person name="Liang H."/>
            <person name="Lu P."/>
            <person name="Wu Y."/>
            <person name="Zhang Z."/>
            <person name="Ro D.K."/>
            <person name="Shang Y."/>
            <person name="Huang S."/>
            <person name="Yan J."/>
        </authorList>
    </citation>
    <scope>NUCLEOTIDE SEQUENCE [LARGE SCALE GENOMIC DNA]</scope>
    <source>
        <strain evidence="1">Ta-2019</strain>
    </source>
</reference>
<gene>
    <name evidence="1" type="ORF">KI387_008905</name>
</gene>
<sequence length="94" mass="10199">MQDLIAPGEKPTKYISGYTHDSLPPPWDRVAEVIMLVEDGKPLELMQYLVSIPGVKVNAINKKGLTGLDISAAQNQKPNSARIVEILQDAGATE</sequence>
<organism evidence="1 2">
    <name type="scientific">Taxus chinensis</name>
    <name type="common">Chinese yew</name>
    <name type="synonym">Taxus wallichiana var. chinensis</name>
    <dbReference type="NCBI Taxonomy" id="29808"/>
    <lineage>
        <taxon>Eukaryota</taxon>
        <taxon>Viridiplantae</taxon>
        <taxon>Streptophyta</taxon>
        <taxon>Embryophyta</taxon>
        <taxon>Tracheophyta</taxon>
        <taxon>Spermatophyta</taxon>
        <taxon>Pinopsida</taxon>
        <taxon>Pinidae</taxon>
        <taxon>Conifers II</taxon>
        <taxon>Cupressales</taxon>
        <taxon>Taxaceae</taxon>
        <taxon>Taxus</taxon>
    </lineage>
</organism>
<keyword evidence="2" id="KW-1185">Reference proteome</keyword>